<evidence type="ECO:0000256" key="8">
    <source>
        <dbReference type="ARBA" id="ARBA00022597"/>
    </source>
</evidence>
<evidence type="ECO:0000256" key="12">
    <source>
        <dbReference type="ARBA" id="ARBA00022777"/>
    </source>
</evidence>
<dbReference type="SUPFAM" id="SSF47831">
    <property type="entry name" value="Enzyme I of the PEP:sugar phosphotransferase system HPr-binding (sub)domain"/>
    <property type="match status" value="1"/>
</dbReference>
<feature type="coiled-coil region" evidence="14">
    <location>
        <begin position="404"/>
        <end position="431"/>
    </location>
</feature>
<dbReference type="SUPFAM" id="SSF51621">
    <property type="entry name" value="Phosphoenolpyruvate/pyruvate domain"/>
    <property type="match status" value="1"/>
</dbReference>
<dbReference type="Gene3D" id="3.20.20.60">
    <property type="entry name" value="Phosphoenolpyruvate-binding domains"/>
    <property type="match status" value="1"/>
</dbReference>
<dbReference type="Pfam" id="PF01590">
    <property type="entry name" value="GAF"/>
    <property type="match status" value="1"/>
</dbReference>
<dbReference type="Pfam" id="PF05524">
    <property type="entry name" value="PEP-utilisers_N"/>
    <property type="match status" value="1"/>
</dbReference>
<dbReference type="GO" id="GO:0046872">
    <property type="term" value="F:metal ion binding"/>
    <property type="evidence" value="ECO:0007669"/>
    <property type="project" value="UniProtKB-KW"/>
</dbReference>
<dbReference type="EMBL" id="QLMD01000002">
    <property type="protein sequence ID" value="RAK00649.1"/>
    <property type="molecule type" value="Genomic_DNA"/>
</dbReference>
<dbReference type="InterPro" id="IPR050499">
    <property type="entry name" value="PEP-utilizing_PTS_enzyme"/>
</dbReference>
<protein>
    <recommendedName>
        <fullName evidence="5">phosphoenolpyruvate--protein phosphotransferase</fullName>
        <ecNumber evidence="5">2.7.3.9</ecNumber>
    </recommendedName>
</protein>
<keyword evidence="12" id="KW-0418">Kinase</keyword>
<dbReference type="PROSITE" id="PS00742">
    <property type="entry name" value="PEP_ENZYMES_2"/>
    <property type="match status" value="1"/>
</dbReference>
<comment type="caution">
    <text evidence="16">The sequence shown here is derived from an EMBL/GenBank/DDBJ whole genome shotgun (WGS) entry which is preliminary data.</text>
</comment>
<evidence type="ECO:0000259" key="15">
    <source>
        <dbReference type="SMART" id="SM00065"/>
    </source>
</evidence>
<dbReference type="PANTHER" id="PTHR46244">
    <property type="entry name" value="PHOSPHOENOLPYRUVATE-PROTEIN PHOSPHOTRANSFERASE"/>
    <property type="match status" value="1"/>
</dbReference>
<keyword evidence="10" id="KW-0598">Phosphotransferase system</keyword>
<comment type="cofactor">
    <cofactor evidence="2">
        <name>Mg(2+)</name>
        <dbReference type="ChEBI" id="CHEBI:18420"/>
    </cofactor>
</comment>
<dbReference type="PRINTS" id="PR01736">
    <property type="entry name" value="PHPHTRNFRASE"/>
</dbReference>
<evidence type="ECO:0000256" key="5">
    <source>
        <dbReference type="ARBA" id="ARBA00012232"/>
    </source>
</evidence>
<dbReference type="InterPro" id="IPR040442">
    <property type="entry name" value="Pyrv_kinase-like_dom_sf"/>
</dbReference>
<dbReference type="GO" id="GO:0016301">
    <property type="term" value="F:kinase activity"/>
    <property type="evidence" value="ECO:0007669"/>
    <property type="project" value="UniProtKB-KW"/>
</dbReference>
<dbReference type="InterPro" id="IPR036618">
    <property type="entry name" value="PtsI_HPr-bd_sf"/>
</dbReference>
<dbReference type="Gene3D" id="3.30.450.40">
    <property type="match status" value="1"/>
</dbReference>
<evidence type="ECO:0000256" key="2">
    <source>
        <dbReference type="ARBA" id="ARBA00001946"/>
    </source>
</evidence>
<dbReference type="Pfam" id="PF02896">
    <property type="entry name" value="PEP-utilizers_C"/>
    <property type="match status" value="1"/>
</dbReference>
<dbReference type="InterPro" id="IPR023151">
    <property type="entry name" value="PEP_util_CS"/>
</dbReference>
<organism evidence="16 17">
    <name type="scientific">Aliidiomarina maris</name>
    <dbReference type="NCBI Taxonomy" id="531312"/>
    <lineage>
        <taxon>Bacteria</taxon>
        <taxon>Pseudomonadati</taxon>
        <taxon>Pseudomonadota</taxon>
        <taxon>Gammaproteobacteria</taxon>
        <taxon>Alteromonadales</taxon>
        <taxon>Idiomarinaceae</taxon>
        <taxon>Aliidiomarina</taxon>
    </lineage>
</organism>
<dbReference type="SUPFAM" id="SSF55781">
    <property type="entry name" value="GAF domain-like"/>
    <property type="match status" value="1"/>
</dbReference>
<dbReference type="Proteomes" id="UP000249203">
    <property type="component" value="Unassembled WGS sequence"/>
</dbReference>
<dbReference type="InterPro" id="IPR006318">
    <property type="entry name" value="PTS_EI-like"/>
</dbReference>
<keyword evidence="11" id="KW-0479">Metal-binding</keyword>
<keyword evidence="6" id="KW-0813">Transport</keyword>
<comment type="similarity">
    <text evidence="4">Belongs to the PEP-utilizing enzyme family.</text>
</comment>
<dbReference type="Gene3D" id="3.50.30.10">
    <property type="entry name" value="Phosphohistidine domain"/>
    <property type="match status" value="1"/>
</dbReference>
<dbReference type="InterPro" id="IPR000121">
    <property type="entry name" value="PEP_util_C"/>
</dbReference>
<evidence type="ECO:0000256" key="4">
    <source>
        <dbReference type="ARBA" id="ARBA00007837"/>
    </source>
</evidence>
<dbReference type="SMART" id="SM00065">
    <property type="entry name" value="GAF"/>
    <property type="match status" value="1"/>
</dbReference>
<dbReference type="InterPro" id="IPR008279">
    <property type="entry name" value="PEP-util_enz_mobile_dom"/>
</dbReference>
<evidence type="ECO:0000256" key="3">
    <source>
        <dbReference type="ARBA" id="ARBA00004496"/>
    </source>
</evidence>
<keyword evidence="14" id="KW-0175">Coiled coil</keyword>
<evidence type="ECO:0000256" key="9">
    <source>
        <dbReference type="ARBA" id="ARBA00022679"/>
    </source>
</evidence>
<dbReference type="InterPro" id="IPR029016">
    <property type="entry name" value="GAF-like_dom_sf"/>
</dbReference>
<evidence type="ECO:0000256" key="1">
    <source>
        <dbReference type="ARBA" id="ARBA00000683"/>
    </source>
</evidence>
<evidence type="ECO:0000256" key="7">
    <source>
        <dbReference type="ARBA" id="ARBA00022490"/>
    </source>
</evidence>
<evidence type="ECO:0000256" key="13">
    <source>
        <dbReference type="ARBA" id="ARBA00022842"/>
    </source>
</evidence>
<feature type="coiled-coil region" evidence="14">
    <location>
        <begin position="214"/>
        <end position="241"/>
    </location>
</feature>
<comment type="subcellular location">
    <subcellularLocation>
        <location evidence="3">Cytoplasm</location>
    </subcellularLocation>
</comment>
<gene>
    <name evidence="16" type="ORF">B0I24_10274</name>
</gene>
<keyword evidence="7" id="KW-0963">Cytoplasm</keyword>
<dbReference type="InterPro" id="IPR015813">
    <property type="entry name" value="Pyrv/PenolPyrv_kinase-like_dom"/>
</dbReference>
<evidence type="ECO:0000313" key="17">
    <source>
        <dbReference type="Proteomes" id="UP000249203"/>
    </source>
</evidence>
<dbReference type="PANTHER" id="PTHR46244:SF1">
    <property type="entry name" value="PHOSPHOENOLPYRUVATE-DEPENDENT PHOSPHOTRANSFERASE SYSTEM"/>
    <property type="match status" value="1"/>
</dbReference>
<evidence type="ECO:0000313" key="16">
    <source>
        <dbReference type="EMBL" id="RAK00649.1"/>
    </source>
</evidence>
<dbReference type="NCBIfam" id="NF008283">
    <property type="entry name" value="PRK11061.1"/>
    <property type="match status" value="1"/>
</dbReference>
<evidence type="ECO:0000256" key="14">
    <source>
        <dbReference type="SAM" id="Coils"/>
    </source>
</evidence>
<dbReference type="NCBIfam" id="TIGR01417">
    <property type="entry name" value="PTS_I_fam"/>
    <property type="match status" value="1"/>
</dbReference>
<dbReference type="GO" id="GO:0005737">
    <property type="term" value="C:cytoplasm"/>
    <property type="evidence" value="ECO:0007669"/>
    <property type="project" value="UniProtKB-SubCell"/>
</dbReference>
<dbReference type="AlphaFoldDB" id="A0A327X4L7"/>
<dbReference type="GO" id="GO:0008965">
    <property type="term" value="F:phosphoenolpyruvate-protein phosphotransferase activity"/>
    <property type="evidence" value="ECO:0007669"/>
    <property type="project" value="UniProtKB-EC"/>
</dbReference>
<proteinExistence type="inferred from homology"/>
<reference evidence="16 17" key="1">
    <citation type="submission" date="2018-06" db="EMBL/GenBank/DDBJ databases">
        <title>Genomic Encyclopedia of Type Strains, Phase III (KMG-III): the genomes of soil and plant-associated and newly described type strains.</title>
        <authorList>
            <person name="Whitman W."/>
        </authorList>
    </citation>
    <scope>NUCLEOTIDE SEQUENCE [LARGE SCALE GENOMIC DNA]</scope>
    <source>
        <strain evidence="16 17">CGMCC 1.15366</strain>
    </source>
</reference>
<accession>A0A327X4L7</accession>
<evidence type="ECO:0000256" key="6">
    <source>
        <dbReference type="ARBA" id="ARBA00022448"/>
    </source>
</evidence>
<dbReference type="InterPro" id="IPR036637">
    <property type="entry name" value="Phosphohistidine_dom_sf"/>
</dbReference>
<keyword evidence="9" id="KW-0808">Transferase</keyword>
<feature type="domain" description="GAF" evidence="15">
    <location>
        <begin position="19"/>
        <end position="166"/>
    </location>
</feature>
<dbReference type="EC" id="2.7.3.9" evidence="5"/>
<name>A0A327X4L7_9GAMM</name>
<comment type="catalytic activity">
    <reaction evidence="1">
        <text>L-histidyl-[protein] + phosphoenolpyruvate = N(pros)-phospho-L-histidyl-[protein] + pyruvate</text>
        <dbReference type="Rhea" id="RHEA:23880"/>
        <dbReference type="Rhea" id="RHEA-COMP:9745"/>
        <dbReference type="Rhea" id="RHEA-COMP:9746"/>
        <dbReference type="ChEBI" id="CHEBI:15361"/>
        <dbReference type="ChEBI" id="CHEBI:29979"/>
        <dbReference type="ChEBI" id="CHEBI:58702"/>
        <dbReference type="ChEBI" id="CHEBI:64837"/>
        <dbReference type="EC" id="2.7.3.9"/>
    </reaction>
</comment>
<keyword evidence="13" id="KW-0460">Magnesium</keyword>
<dbReference type="Gene3D" id="1.10.274.10">
    <property type="entry name" value="PtsI, HPr-binding domain"/>
    <property type="match status" value="1"/>
</dbReference>
<dbReference type="InterPro" id="IPR008731">
    <property type="entry name" value="PTS_EIN"/>
</dbReference>
<keyword evidence="8" id="KW-0762">Sugar transport</keyword>
<dbReference type="GO" id="GO:0009401">
    <property type="term" value="P:phosphoenolpyruvate-dependent sugar phosphotransferase system"/>
    <property type="evidence" value="ECO:0007669"/>
    <property type="project" value="UniProtKB-KW"/>
</dbReference>
<sequence length="759" mass="84398">MVMISKLHRIVEAVNQAPEFDAALRTMVTRVKSALETDVCSIYIADYQNEEFVLAASDGLKLQTGDKVALKFGEGLISLAAQREEPLNFADASQHPSFKLVEEVEEERFNAMLVAPIIHQRRVLGVLAVQQAEARAFSSDEESFVVTLAAQLASVIAHAEAKGLLSGHSAPWLRSLRAIPGSPGVAIGPAFIGKPAARLSAVVPRKTDKPWRHIRMFRKAVMQTRRELQELAQQVAGYVAEDTLAIFDVYQGMLDAASLGNAVEGRIREGWMVQTAVKLTVEDYVSQFEDLDDPYLKERAVDVRDLGQRILSHLQQRTEAQKIIPDNCILVAEEVTASMLAEIPRQKLQGIVSLRGSANSHAAIMARSMGVPAVLGIEDVPLQYLENQFLIVDGYSGELYVNPFEQVLDEYRQLQLEEEELAQTVAQHRDQPAVTKDGIQVSLQMNAGLNIEHGKEQSGFFDGIGLYRTEIPFMMRERFPTEAEQRDLYQQVLSAFEGQSVVMRTLDVGGDKPLPYFPLHEDNPFLGWRGIRLTLDHPEIFLVQARAMLAANIGYGTLKVLLPMISSLEEVDEAARLLNQAYFEVRNELVQQHPGMTLERPQLGVMIEVPSILYQLDAIAPRVDFFSVGTNDLTQYLLAVDRNNPRVASLYDPYHPAVLRALKHIIESCQRLDKPVSVCGEFAGDPGGAMLLVAMGYRQLSMSANNIAKIKWIIRNVQSSTLQVLLTQAFKARHPSQVRRVVNNKLESLGMGGFIRAGK</sequence>
<dbReference type="Pfam" id="PF00391">
    <property type="entry name" value="PEP-utilizers"/>
    <property type="match status" value="1"/>
</dbReference>
<dbReference type="InterPro" id="IPR003018">
    <property type="entry name" value="GAF"/>
</dbReference>
<evidence type="ECO:0000256" key="11">
    <source>
        <dbReference type="ARBA" id="ARBA00022723"/>
    </source>
</evidence>
<evidence type="ECO:0000256" key="10">
    <source>
        <dbReference type="ARBA" id="ARBA00022683"/>
    </source>
</evidence>
<dbReference type="SUPFAM" id="SSF52009">
    <property type="entry name" value="Phosphohistidine domain"/>
    <property type="match status" value="1"/>
</dbReference>